<reference evidence="1 2" key="1">
    <citation type="submission" date="2016-04" db="EMBL/GenBank/DDBJ databases">
        <title>Complete genome seqeunce of Leptospira alstonii serovar Room22.</title>
        <authorList>
            <person name="Nally J.E."/>
            <person name="Bayles D.O."/>
            <person name="Hurley D."/>
            <person name="Fanning S."/>
            <person name="McMahon B.J."/>
            <person name="Arent Z."/>
        </authorList>
    </citation>
    <scope>NUCLEOTIDE SEQUENCE [LARGE SCALE GENOMIC DNA]</scope>
    <source>
        <strain evidence="1 2">GWTS #1</strain>
    </source>
</reference>
<sequence>MDRQIHKEISKADKTINEKDYETLTSCYTHDAILMIKLETLAKGRDEVIEAYKKIADYFKDSLKVTQGKMLIYETDLLNFKSVKKD</sequence>
<evidence type="ECO:0000313" key="1">
    <source>
        <dbReference type="EMBL" id="AOP33296.1"/>
    </source>
</evidence>
<dbReference type="Gene3D" id="3.10.450.50">
    <property type="match status" value="1"/>
</dbReference>
<dbReference type="Proteomes" id="UP000094197">
    <property type="component" value="Chromosome 1"/>
</dbReference>
<proteinExistence type="predicted"/>
<dbReference type="InterPro" id="IPR032710">
    <property type="entry name" value="NTF2-like_dom_sf"/>
</dbReference>
<dbReference type="AlphaFoldDB" id="A0A1D7UUL1"/>
<dbReference type="SUPFAM" id="SSF54427">
    <property type="entry name" value="NTF2-like"/>
    <property type="match status" value="1"/>
</dbReference>
<evidence type="ECO:0000313" key="2">
    <source>
        <dbReference type="Proteomes" id="UP000094197"/>
    </source>
</evidence>
<dbReference type="EMBL" id="CP015217">
    <property type="protein sequence ID" value="AOP33296.1"/>
    <property type="molecule type" value="Genomic_DNA"/>
</dbReference>
<protein>
    <recommendedName>
        <fullName evidence="3">SnoaL-like domain-containing protein</fullName>
    </recommendedName>
</protein>
<dbReference type="OrthoDB" id="7375616at2"/>
<name>A0A1D7UUL1_9LEPT</name>
<accession>A0A1D7UUL1</accession>
<organism evidence="1 2">
    <name type="scientific">Leptospira tipperaryensis</name>
    <dbReference type="NCBI Taxonomy" id="2564040"/>
    <lineage>
        <taxon>Bacteria</taxon>
        <taxon>Pseudomonadati</taxon>
        <taxon>Spirochaetota</taxon>
        <taxon>Spirochaetia</taxon>
        <taxon>Leptospirales</taxon>
        <taxon>Leptospiraceae</taxon>
        <taxon>Leptospira</taxon>
    </lineage>
</organism>
<keyword evidence="2" id="KW-1185">Reference proteome</keyword>
<dbReference type="RefSeq" id="WP_069606535.1">
    <property type="nucleotide sequence ID" value="NZ_CP015217.1"/>
</dbReference>
<dbReference type="KEGG" id="laj:A0128_05205"/>
<evidence type="ECO:0008006" key="3">
    <source>
        <dbReference type="Google" id="ProtNLM"/>
    </source>
</evidence>
<gene>
    <name evidence="1" type="ORF">A0128_05205</name>
</gene>